<feature type="transmembrane region" description="Helical" evidence="1">
    <location>
        <begin position="436"/>
        <end position="458"/>
    </location>
</feature>
<keyword evidence="1" id="KW-0472">Membrane</keyword>
<keyword evidence="1" id="KW-0812">Transmembrane</keyword>
<organism evidence="2 3">
    <name type="scientific">Thiomicrorhabdus lithotrophica</name>
    <dbReference type="NCBI Taxonomy" id="2949997"/>
    <lineage>
        <taxon>Bacteria</taxon>
        <taxon>Pseudomonadati</taxon>
        <taxon>Pseudomonadota</taxon>
        <taxon>Gammaproteobacteria</taxon>
        <taxon>Thiotrichales</taxon>
        <taxon>Piscirickettsiaceae</taxon>
        <taxon>Thiomicrorhabdus</taxon>
    </lineage>
</organism>
<reference evidence="2 3" key="1">
    <citation type="submission" date="2022-06" db="EMBL/GenBank/DDBJ databases">
        <title>Thiomicrohabdus sp. nov, an obligately chemolithoautotrophic, sulfur-oxidizing bacterium isolated from beach of Guanyin Mountain. Amoy.</title>
        <authorList>
            <person name="Zhu H."/>
        </authorList>
    </citation>
    <scope>NUCLEOTIDE SEQUENCE [LARGE SCALE GENOMIC DNA]</scope>
    <source>
        <strain evidence="2 3">XGS-01</strain>
    </source>
</reference>
<proteinExistence type="predicted"/>
<dbReference type="InterPro" id="IPR025738">
    <property type="entry name" value="BatD"/>
</dbReference>
<keyword evidence="3" id="KW-1185">Reference proteome</keyword>
<dbReference type="PANTHER" id="PTHR40940">
    <property type="entry name" value="PROTEIN BATD-RELATED"/>
    <property type="match status" value="1"/>
</dbReference>
<keyword evidence="1" id="KW-1133">Transmembrane helix</keyword>
<evidence type="ECO:0000256" key="1">
    <source>
        <dbReference type="SAM" id="Phobius"/>
    </source>
</evidence>
<dbReference type="RefSeq" id="WP_275594986.1">
    <property type="nucleotide sequence ID" value="NZ_CP102381.1"/>
</dbReference>
<evidence type="ECO:0000313" key="3">
    <source>
        <dbReference type="Proteomes" id="UP001222275"/>
    </source>
</evidence>
<name>A0ABY8CDI7_9GAMM</name>
<dbReference type="EMBL" id="CP102381">
    <property type="protein sequence ID" value="WEJ62730.1"/>
    <property type="molecule type" value="Genomic_DNA"/>
</dbReference>
<gene>
    <name evidence="2" type="ORF">NR989_00365</name>
</gene>
<dbReference type="Proteomes" id="UP001222275">
    <property type="component" value="Chromosome"/>
</dbReference>
<dbReference type="PANTHER" id="PTHR40940:SF1">
    <property type="entry name" value="PROTEIN BATD"/>
    <property type="match status" value="1"/>
</dbReference>
<evidence type="ECO:0000313" key="2">
    <source>
        <dbReference type="EMBL" id="WEJ62730.1"/>
    </source>
</evidence>
<dbReference type="Pfam" id="PF13584">
    <property type="entry name" value="BatD"/>
    <property type="match status" value="2"/>
</dbReference>
<accession>A0ABY8CDI7</accession>
<sequence>MKQQTLISQSNSFFHKSAGLVLALLVMLYSALSMADSLKVETDRQNVEMGDIITLAIEADFQSKGSKLDISLLEDQFDVINSQQSNQIEIVNGSYNSYTRWRLQILPKQVGKLMIPPFELNGVKSKPYPINVTEAQYADGQKPYFLEAIIDKQQSYVQEQVIYTLRFYHKGSLINGNIRPPKFENALVESLKEQSVFGKTIEGQQYTVYEWQYALFPQASGDFKIAGPSFTGLLNLRGKQKGVQSVAKDTIVKVLAAEKSPAPYWLPASSLTLSQEWQKLPKTINVGDSLRRVITLKVAGLKTTQLPTITTQNGSTYKVYADEAVNNQTLSEKGVNSIKLISQAIVPTQEGTLTLPDETITWWNTEKSSFETATLKSQPLTIWPANNVTQNTIPSVTESSQISANQLTNNPIQNGQFQQPPYSQNQTENEVMSIPFWVWLIIVLVLTSLWLITLLMLLRTRQQLKAAGIDEHSIQLNPNSTEANYTFNHQWCEMPLPEFYKELLRQLHDDLHIKSVESIPIERLRNAIFQLEAHLFAGEQLGYDTQQTICDNWASLITKHNQNVTKKGELSELYKN</sequence>
<protein>
    <submittedName>
        <fullName evidence="2">BatD family protein</fullName>
    </submittedName>
</protein>